<sequence>MPQIEVIKNAKLRFQECTNCASYLKHLIKAAVSKIASSNVVQGTRNLLFHHVHNTKESKEVFADYVAIVRTKPFSKLSKSEKETYRKKLEETCRNLLARLHRVGLKYEVRRGAEDLIFVFILCPLDRLKQEFERSRIHDWLVGVRIRDLDEDKDMSLTDSERLRLVHEIITNPLNEGGAGINPGLEEFELVEDFLPLHDKSYNEAWIKTWSTKWMIDKEDLLRLRNHFGEKIAYYFAFLQFYFVWLAIPSVAGLITYISGATYSIPFSIFMILWSVTFVEFWRSKEHELAVWWGVRHYSRVERRRPEFRAEKFIKNPITGEVVPYFSPWRRWLRRTIVAPVIIIFSLALSLSLLFYIMIEVIMTEYYSGPFRDELIFLPTIVYCLLIPTLNSVYIKIAKRLNDYENYDTESRYEFNLTQKIFVANFLISYTSILFIGWIYIPFNKEISSFFQEFFNFLGFSFTIKSVGPERLVTELKYFILTAQVVNFFLELILPYLLRFGSFSMKKIKNDVTKDGGRNEDESAFLKRVRKEVKLPVYEIYTDYAEMITQYGYVSLFSSIWPLSPVFAFINNWIELRSDAIKLCEHTRRPIPKRADSIGPWLENLAILTWFSSITNPSLIYLYHPHTNAFTSPLSVVVVIALIWFTEHIFNIVHYLIKQMLAALPSVAHDLIRKEEYELKKRLLEKAGIASDTSNHGYEDDEAMKKREDSEWFWHSDHAASIEEALREVMQDKTE</sequence>
<dbReference type="EMBL" id="WTPW01001468">
    <property type="protein sequence ID" value="KAF0433606.1"/>
    <property type="molecule type" value="Genomic_DNA"/>
</dbReference>
<comment type="subcellular location">
    <subcellularLocation>
        <location evidence="1">Membrane</location>
        <topology evidence="1">Multi-pass membrane protein</topology>
    </subcellularLocation>
</comment>
<evidence type="ECO:0000256" key="5">
    <source>
        <dbReference type="SAM" id="Phobius"/>
    </source>
</evidence>
<feature type="domain" description="Anoctamin transmembrane" evidence="6">
    <location>
        <begin position="225"/>
        <end position="674"/>
    </location>
</feature>
<gene>
    <name evidence="8" type="ORF">F8M41_005015</name>
</gene>
<evidence type="ECO:0000259" key="6">
    <source>
        <dbReference type="Pfam" id="PF04547"/>
    </source>
</evidence>
<protein>
    <submittedName>
        <fullName evidence="8">DUF590-domain-containing protein</fullName>
    </submittedName>
</protein>
<evidence type="ECO:0000256" key="4">
    <source>
        <dbReference type="ARBA" id="ARBA00023136"/>
    </source>
</evidence>
<evidence type="ECO:0000313" key="8">
    <source>
        <dbReference type="EMBL" id="KAF0433606.1"/>
    </source>
</evidence>
<evidence type="ECO:0000256" key="3">
    <source>
        <dbReference type="ARBA" id="ARBA00022989"/>
    </source>
</evidence>
<evidence type="ECO:0000256" key="1">
    <source>
        <dbReference type="ARBA" id="ARBA00004141"/>
    </source>
</evidence>
<feature type="domain" description="Anoctamin alpha-beta plait" evidence="7">
    <location>
        <begin position="64"/>
        <end position="191"/>
    </location>
</feature>
<dbReference type="GO" id="GO:0032541">
    <property type="term" value="C:cortical endoplasmic reticulum"/>
    <property type="evidence" value="ECO:0007669"/>
    <property type="project" value="TreeGrafter"/>
</dbReference>
<dbReference type="InterPro" id="IPR049456">
    <property type="entry name" value="Anoctamin_N_fung"/>
</dbReference>
<reference evidence="8 9" key="1">
    <citation type="journal article" date="2019" name="Environ. Microbiol.">
        <title>At the nexus of three kingdoms: the genome of the mycorrhizal fungus Gigaspora margarita provides insights into plant, endobacterial and fungal interactions.</title>
        <authorList>
            <person name="Venice F."/>
            <person name="Ghignone S."/>
            <person name="Salvioli di Fossalunga A."/>
            <person name="Amselem J."/>
            <person name="Novero M."/>
            <person name="Xianan X."/>
            <person name="Sedzielewska Toro K."/>
            <person name="Morin E."/>
            <person name="Lipzen A."/>
            <person name="Grigoriev I.V."/>
            <person name="Henrissat B."/>
            <person name="Martin F.M."/>
            <person name="Bonfante P."/>
        </authorList>
    </citation>
    <scope>NUCLEOTIDE SEQUENCE [LARGE SCALE GENOMIC DNA]</scope>
    <source>
        <strain evidence="8 9">BEG34</strain>
    </source>
</reference>
<dbReference type="InterPro" id="IPR049452">
    <property type="entry name" value="Anoctamin_TM"/>
</dbReference>
<keyword evidence="3 5" id="KW-1133">Transmembrane helix</keyword>
<dbReference type="InterPro" id="IPR007632">
    <property type="entry name" value="Anoctamin"/>
</dbReference>
<dbReference type="GO" id="GO:0005254">
    <property type="term" value="F:chloride channel activity"/>
    <property type="evidence" value="ECO:0007669"/>
    <property type="project" value="TreeGrafter"/>
</dbReference>
<dbReference type="AlphaFoldDB" id="A0A8H4A599"/>
<feature type="transmembrane region" description="Helical" evidence="5">
    <location>
        <begin position="232"/>
        <end position="257"/>
    </location>
</feature>
<dbReference type="Proteomes" id="UP000439903">
    <property type="component" value="Unassembled WGS sequence"/>
</dbReference>
<feature type="transmembrane region" description="Helical" evidence="5">
    <location>
        <begin position="263"/>
        <end position="282"/>
    </location>
</feature>
<keyword evidence="4 5" id="KW-0472">Membrane</keyword>
<accession>A0A8H4A599</accession>
<dbReference type="Pfam" id="PF04547">
    <property type="entry name" value="Anoctamin"/>
    <property type="match status" value="1"/>
</dbReference>
<keyword evidence="9" id="KW-1185">Reference proteome</keyword>
<feature type="transmembrane region" description="Helical" evidence="5">
    <location>
        <begin position="375"/>
        <end position="395"/>
    </location>
</feature>
<feature type="transmembrane region" description="Helical" evidence="5">
    <location>
        <begin position="337"/>
        <end position="363"/>
    </location>
</feature>
<evidence type="ECO:0000313" key="9">
    <source>
        <dbReference type="Proteomes" id="UP000439903"/>
    </source>
</evidence>
<feature type="transmembrane region" description="Helical" evidence="5">
    <location>
        <begin position="421"/>
        <end position="441"/>
    </location>
</feature>
<proteinExistence type="predicted"/>
<comment type="caution">
    <text evidence="8">The sequence shown here is derived from an EMBL/GenBank/DDBJ whole genome shotgun (WGS) entry which is preliminary data.</text>
</comment>
<evidence type="ECO:0000256" key="2">
    <source>
        <dbReference type="ARBA" id="ARBA00022692"/>
    </source>
</evidence>
<dbReference type="GO" id="GO:0016020">
    <property type="term" value="C:membrane"/>
    <property type="evidence" value="ECO:0007669"/>
    <property type="project" value="UniProtKB-SubCell"/>
</dbReference>
<evidence type="ECO:0000259" key="7">
    <source>
        <dbReference type="Pfam" id="PF20877"/>
    </source>
</evidence>
<name>A0A8H4A599_GIGMA</name>
<organism evidence="8 9">
    <name type="scientific">Gigaspora margarita</name>
    <dbReference type="NCBI Taxonomy" id="4874"/>
    <lineage>
        <taxon>Eukaryota</taxon>
        <taxon>Fungi</taxon>
        <taxon>Fungi incertae sedis</taxon>
        <taxon>Mucoromycota</taxon>
        <taxon>Glomeromycotina</taxon>
        <taxon>Glomeromycetes</taxon>
        <taxon>Diversisporales</taxon>
        <taxon>Gigasporaceae</taxon>
        <taxon>Gigaspora</taxon>
    </lineage>
</organism>
<dbReference type="PANTHER" id="PTHR12308">
    <property type="entry name" value="ANOCTAMIN"/>
    <property type="match status" value="1"/>
</dbReference>
<feature type="transmembrane region" description="Helical" evidence="5">
    <location>
        <begin position="635"/>
        <end position="657"/>
    </location>
</feature>
<dbReference type="OrthoDB" id="296386at2759"/>
<dbReference type="PANTHER" id="PTHR12308:SF73">
    <property type="entry name" value="ANOCTAMIN"/>
    <property type="match status" value="1"/>
</dbReference>
<dbReference type="Pfam" id="PF20877">
    <property type="entry name" value="Anoctamin_N"/>
    <property type="match status" value="1"/>
</dbReference>
<keyword evidence="2 5" id="KW-0812">Transmembrane</keyword>
<feature type="transmembrane region" description="Helical" evidence="5">
    <location>
        <begin position="478"/>
        <end position="498"/>
    </location>
</feature>